<reference evidence="2" key="1">
    <citation type="submission" date="2020-04" db="EMBL/GenBank/DDBJ databases">
        <authorList>
            <person name="Kittiwongwattana C."/>
        </authorList>
    </citation>
    <scope>NUCLEOTIDE SEQUENCE [LARGE SCALE GENOMIC DNA]</scope>
    <source>
        <strain evidence="2">1310</strain>
    </source>
</reference>
<organism evidence="1 2">
    <name type="scientific">Chitinophaga oryzae</name>
    <dbReference type="NCBI Taxonomy" id="2725414"/>
    <lineage>
        <taxon>Bacteria</taxon>
        <taxon>Pseudomonadati</taxon>
        <taxon>Bacteroidota</taxon>
        <taxon>Chitinophagia</taxon>
        <taxon>Chitinophagales</taxon>
        <taxon>Chitinophagaceae</taxon>
        <taxon>Chitinophaga</taxon>
    </lineage>
</organism>
<dbReference type="AlphaFoldDB" id="A0AAE7D8A8"/>
<dbReference type="RefSeq" id="WP_168804872.1">
    <property type="nucleotide sequence ID" value="NZ_CP051205.1"/>
</dbReference>
<protein>
    <submittedName>
        <fullName evidence="1">Uncharacterized protein</fullName>
    </submittedName>
</protein>
<accession>A0AAE7D8A8</accession>
<proteinExistence type="predicted"/>
<evidence type="ECO:0000313" key="1">
    <source>
        <dbReference type="EMBL" id="QJB32564.1"/>
    </source>
</evidence>
<dbReference type="KEGG" id="coy:HF329_15025"/>
<dbReference type="EMBL" id="CP051205">
    <property type="protein sequence ID" value="QJB32564.1"/>
    <property type="molecule type" value="Genomic_DNA"/>
</dbReference>
<gene>
    <name evidence="1" type="ORF">HF329_15025</name>
</gene>
<sequence>MKETPGAVVLIDHLANDPDNILSGMEEKGYTFASKAIFSTLLSSGLLPDEVSSARRFLLLCSLLSEREDILRLQEDIRRGRRKGAIVALFEDEISLPCFENFFEGKEDLIKYTYCTGIIPRELDALIEQFKNCLLADDSKEAGLFNELVQIYINELTALMRFHERYLFNAFLEAHNDRWEDDLSDIFDIAANGSFIRGIMNKIRYQDLFLLVGAYVELYNIERKEVFRRVAERWREKRS</sequence>
<name>A0AAE7D8A8_9BACT</name>
<dbReference type="Proteomes" id="UP000502421">
    <property type="component" value="Chromosome"/>
</dbReference>
<evidence type="ECO:0000313" key="2">
    <source>
        <dbReference type="Proteomes" id="UP000502421"/>
    </source>
</evidence>